<feature type="chain" id="PRO_5002866425" evidence="2">
    <location>
        <begin position="22"/>
        <end position="261"/>
    </location>
</feature>
<dbReference type="InParanoid" id="B8CA49"/>
<dbReference type="EMBL" id="CM000647">
    <property type="protein sequence ID" value="EED89445.1"/>
    <property type="molecule type" value="Genomic_DNA"/>
</dbReference>
<feature type="compositionally biased region" description="Basic and acidic residues" evidence="1">
    <location>
        <begin position="42"/>
        <end position="51"/>
    </location>
</feature>
<keyword evidence="4" id="KW-1185">Reference proteome</keyword>
<dbReference type="GeneID" id="7445789"/>
<dbReference type="PaxDb" id="35128-Thaps9014"/>
<dbReference type="KEGG" id="tps:THAPSDRAFT_9014"/>
<dbReference type="PRINTS" id="PR01217">
    <property type="entry name" value="PRICHEXTENSN"/>
</dbReference>
<gene>
    <name evidence="3" type="ORF">THAPSDRAFT_9014</name>
</gene>
<protein>
    <submittedName>
        <fullName evidence="3">Uncharacterized protein</fullName>
    </submittedName>
</protein>
<accession>B8CA49</accession>
<dbReference type="RefSeq" id="XP_002292984.1">
    <property type="nucleotide sequence ID" value="XM_002292948.1"/>
</dbReference>
<feature type="compositionally biased region" description="Polar residues" evidence="1">
    <location>
        <begin position="83"/>
        <end position="93"/>
    </location>
</feature>
<feature type="compositionally biased region" description="Basic and acidic residues" evidence="1">
    <location>
        <begin position="66"/>
        <end position="82"/>
    </location>
</feature>
<dbReference type="Proteomes" id="UP000001449">
    <property type="component" value="Chromosome 12"/>
</dbReference>
<evidence type="ECO:0000313" key="3">
    <source>
        <dbReference type="EMBL" id="EED89445.1"/>
    </source>
</evidence>
<proteinExistence type="predicted"/>
<name>B8CA49_THAPS</name>
<evidence type="ECO:0000256" key="2">
    <source>
        <dbReference type="SAM" id="SignalP"/>
    </source>
</evidence>
<reference evidence="3 4" key="1">
    <citation type="journal article" date="2004" name="Science">
        <title>The genome of the diatom Thalassiosira pseudonana: ecology, evolution, and metabolism.</title>
        <authorList>
            <person name="Armbrust E.V."/>
            <person name="Berges J.A."/>
            <person name="Bowler C."/>
            <person name="Green B.R."/>
            <person name="Martinez D."/>
            <person name="Putnam N.H."/>
            <person name="Zhou S."/>
            <person name="Allen A.E."/>
            <person name="Apt K.E."/>
            <person name="Bechner M."/>
            <person name="Brzezinski M.A."/>
            <person name="Chaal B.K."/>
            <person name="Chiovitti A."/>
            <person name="Davis A.K."/>
            <person name="Demarest M.S."/>
            <person name="Detter J.C."/>
            <person name="Glavina T."/>
            <person name="Goodstein D."/>
            <person name="Hadi M.Z."/>
            <person name="Hellsten U."/>
            <person name="Hildebrand M."/>
            <person name="Jenkins B.D."/>
            <person name="Jurka J."/>
            <person name="Kapitonov V.V."/>
            <person name="Kroger N."/>
            <person name="Lau W.W."/>
            <person name="Lane T.W."/>
            <person name="Larimer F.W."/>
            <person name="Lippmeier J.C."/>
            <person name="Lucas S."/>
            <person name="Medina M."/>
            <person name="Montsant A."/>
            <person name="Obornik M."/>
            <person name="Parker M.S."/>
            <person name="Palenik B."/>
            <person name="Pazour G.J."/>
            <person name="Richardson P.M."/>
            <person name="Rynearson T.A."/>
            <person name="Saito M.A."/>
            <person name="Schwartz D.C."/>
            <person name="Thamatrakoln K."/>
            <person name="Valentin K."/>
            <person name="Vardi A."/>
            <person name="Wilkerson F.P."/>
            <person name="Rokhsar D.S."/>
        </authorList>
    </citation>
    <scope>NUCLEOTIDE SEQUENCE [LARGE SCALE GENOMIC DNA]</scope>
    <source>
        <strain evidence="3 4">CCMP1335</strain>
    </source>
</reference>
<sequence>MKTTIFALFAVLLANNVEVEAGNGKRDDQKKKAVRSAPASNKDSKTKDTAEQTKNVRTSNGGGGQKDQKETQQKKNDNEKKSNAGNSKKQVTADNAVMETVKNDDTDLPTYLPTYLPTPLMPTASPTLDLYYVAGKADKNISLGGSKVGKGSKSGGGYVWMDTNAPTTYIPTYYPTSSGPTPFNTHPTYFPTTIMPTTYPTSDYYYHPPNGGKSGKAMGEGAIGGGGKSGKATYYQWVDTSAPTTYIPTYYPTSYKPTTSS</sequence>
<feature type="signal peptide" evidence="2">
    <location>
        <begin position="1"/>
        <end position="21"/>
    </location>
</feature>
<dbReference type="AlphaFoldDB" id="B8CA49"/>
<reference evidence="3 4" key="2">
    <citation type="journal article" date="2008" name="Nature">
        <title>The Phaeodactylum genome reveals the evolutionary history of diatom genomes.</title>
        <authorList>
            <person name="Bowler C."/>
            <person name="Allen A.E."/>
            <person name="Badger J.H."/>
            <person name="Grimwood J."/>
            <person name="Jabbari K."/>
            <person name="Kuo A."/>
            <person name="Maheswari U."/>
            <person name="Martens C."/>
            <person name="Maumus F."/>
            <person name="Otillar R.P."/>
            <person name="Rayko E."/>
            <person name="Salamov A."/>
            <person name="Vandepoele K."/>
            <person name="Beszteri B."/>
            <person name="Gruber A."/>
            <person name="Heijde M."/>
            <person name="Katinka M."/>
            <person name="Mock T."/>
            <person name="Valentin K."/>
            <person name="Verret F."/>
            <person name="Berges J.A."/>
            <person name="Brownlee C."/>
            <person name="Cadoret J.P."/>
            <person name="Chiovitti A."/>
            <person name="Choi C.J."/>
            <person name="Coesel S."/>
            <person name="De Martino A."/>
            <person name="Detter J.C."/>
            <person name="Durkin C."/>
            <person name="Falciatore A."/>
            <person name="Fournet J."/>
            <person name="Haruta M."/>
            <person name="Huysman M.J."/>
            <person name="Jenkins B.D."/>
            <person name="Jiroutova K."/>
            <person name="Jorgensen R.E."/>
            <person name="Joubert Y."/>
            <person name="Kaplan A."/>
            <person name="Kroger N."/>
            <person name="Kroth P.G."/>
            <person name="La Roche J."/>
            <person name="Lindquist E."/>
            <person name="Lommer M."/>
            <person name="Martin-Jezequel V."/>
            <person name="Lopez P.J."/>
            <person name="Lucas S."/>
            <person name="Mangogna M."/>
            <person name="McGinnis K."/>
            <person name="Medlin L.K."/>
            <person name="Montsant A."/>
            <person name="Oudot-Le Secq M.P."/>
            <person name="Napoli C."/>
            <person name="Obornik M."/>
            <person name="Parker M.S."/>
            <person name="Petit J.L."/>
            <person name="Porcel B.M."/>
            <person name="Poulsen N."/>
            <person name="Robison M."/>
            <person name="Rychlewski L."/>
            <person name="Rynearson T.A."/>
            <person name="Schmutz J."/>
            <person name="Shapiro H."/>
            <person name="Siaut M."/>
            <person name="Stanley M."/>
            <person name="Sussman M.R."/>
            <person name="Taylor A.R."/>
            <person name="Vardi A."/>
            <person name="von Dassow P."/>
            <person name="Vyverman W."/>
            <person name="Willis A."/>
            <person name="Wyrwicz L.S."/>
            <person name="Rokhsar D.S."/>
            <person name="Weissenbach J."/>
            <person name="Armbrust E.V."/>
            <person name="Green B.R."/>
            <person name="Van de Peer Y."/>
            <person name="Grigoriev I.V."/>
        </authorList>
    </citation>
    <scope>NUCLEOTIDE SEQUENCE [LARGE SCALE GENOMIC DNA]</scope>
    <source>
        <strain evidence="3 4">CCMP1335</strain>
    </source>
</reference>
<feature type="region of interest" description="Disordered" evidence="1">
    <location>
        <begin position="21"/>
        <end position="94"/>
    </location>
</feature>
<dbReference type="HOGENOM" id="CLU_1067443_0_0_1"/>
<organism evidence="3 4">
    <name type="scientific">Thalassiosira pseudonana</name>
    <name type="common">Marine diatom</name>
    <name type="synonym">Cyclotella nana</name>
    <dbReference type="NCBI Taxonomy" id="35128"/>
    <lineage>
        <taxon>Eukaryota</taxon>
        <taxon>Sar</taxon>
        <taxon>Stramenopiles</taxon>
        <taxon>Ochrophyta</taxon>
        <taxon>Bacillariophyta</taxon>
        <taxon>Coscinodiscophyceae</taxon>
        <taxon>Thalassiosirophycidae</taxon>
        <taxon>Thalassiosirales</taxon>
        <taxon>Thalassiosiraceae</taxon>
        <taxon>Thalassiosira</taxon>
    </lineage>
</organism>
<keyword evidence="2" id="KW-0732">Signal</keyword>
<evidence type="ECO:0000313" key="4">
    <source>
        <dbReference type="Proteomes" id="UP000001449"/>
    </source>
</evidence>
<evidence type="ECO:0000256" key="1">
    <source>
        <dbReference type="SAM" id="MobiDB-lite"/>
    </source>
</evidence>